<evidence type="ECO:0000313" key="3">
    <source>
        <dbReference type="WBParaSite" id="nRc.2.0.1.t05269-RA"/>
    </source>
</evidence>
<proteinExistence type="predicted"/>
<name>A0A915HU21_ROMCU</name>
<reference evidence="3" key="1">
    <citation type="submission" date="2022-11" db="UniProtKB">
        <authorList>
            <consortium name="WormBaseParasite"/>
        </authorList>
    </citation>
    <scope>IDENTIFICATION</scope>
</reference>
<feature type="region of interest" description="Disordered" evidence="1">
    <location>
        <begin position="1"/>
        <end position="24"/>
    </location>
</feature>
<protein>
    <submittedName>
        <fullName evidence="3">Uncharacterized protein</fullName>
    </submittedName>
</protein>
<dbReference type="WBParaSite" id="nRc.2.0.1.t05269-RA">
    <property type="protein sequence ID" value="nRc.2.0.1.t05269-RA"/>
    <property type="gene ID" value="nRc.2.0.1.g05269"/>
</dbReference>
<accession>A0A915HU21</accession>
<dbReference type="AlphaFoldDB" id="A0A915HU21"/>
<evidence type="ECO:0000256" key="1">
    <source>
        <dbReference type="SAM" id="MobiDB-lite"/>
    </source>
</evidence>
<organism evidence="2 3">
    <name type="scientific">Romanomermis culicivorax</name>
    <name type="common">Nematode worm</name>
    <dbReference type="NCBI Taxonomy" id="13658"/>
    <lineage>
        <taxon>Eukaryota</taxon>
        <taxon>Metazoa</taxon>
        <taxon>Ecdysozoa</taxon>
        <taxon>Nematoda</taxon>
        <taxon>Enoplea</taxon>
        <taxon>Dorylaimia</taxon>
        <taxon>Mermithida</taxon>
        <taxon>Mermithoidea</taxon>
        <taxon>Mermithidae</taxon>
        <taxon>Romanomermis</taxon>
    </lineage>
</organism>
<keyword evidence="2" id="KW-1185">Reference proteome</keyword>
<evidence type="ECO:0000313" key="2">
    <source>
        <dbReference type="Proteomes" id="UP000887565"/>
    </source>
</evidence>
<feature type="region of interest" description="Disordered" evidence="1">
    <location>
        <begin position="64"/>
        <end position="91"/>
    </location>
</feature>
<dbReference type="Proteomes" id="UP000887565">
    <property type="component" value="Unplaced"/>
</dbReference>
<sequence length="111" mass="12110">MPNERILRGNTLHRSPPRVASAGNLLNLGGKEQQQHAALDPVIPEQTPVRVQPLQQQAMQFTPQDAGVPIDHPPAIALEPQEAGPANPNQTWMDGCREILKEVELVDQGSN</sequence>